<keyword evidence="1" id="KW-0378">Hydrolase</keyword>
<dbReference type="EMBL" id="BOOJ01000050">
    <property type="protein sequence ID" value="GIH95104.1"/>
    <property type="molecule type" value="Genomic_DNA"/>
</dbReference>
<dbReference type="InterPro" id="IPR036457">
    <property type="entry name" value="PPM-type-like_dom_sf"/>
</dbReference>
<dbReference type="PANTHER" id="PTHR43156:SF2">
    <property type="entry name" value="STAGE II SPORULATION PROTEIN E"/>
    <property type="match status" value="1"/>
</dbReference>
<dbReference type="Pfam" id="PF07228">
    <property type="entry name" value="SpoIIE"/>
    <property type="match status" value="1"/>
</dbReference>
<sequence length="90" mass="10380">MRRIGCLEPGDRLLLYTDGIIEAKSPDGQEFGLKRFADFIIGREADGTPAPERLRRLIQTLLEHQHDHLDDDATVLLVEWQSQHHRQLLP</sequence>
<accession>A0A8J3WLB7</accession>
<gene>
    <name evidence="3" type="ORF">Psi01_57340</name>
</gene>
<dbReference type="RefSeq" id="WP_204067204.1">
    <property type="nucleotide sequence ID" value="NZ_BOOJ01000050.1"/>
</dbReference>
<dbReference type="Gene3D" id="3.60.40.10">
    <property type="entry name" value="PPM-type phosphatase domain"/>
    <property type="match status" value="1"/>
</dbReference>
<dbReference type="Proteomes" id="UP000619788">
    <property type="component" value="Unassembled WGS sequence"/>
</dbReference>
<evidence type="ECO:0000259" key="2">
    <source>
        <dbReference type="Pfam" id="PF07228"/>
    </source>
</evidence>
<keyword evidence="4" id="KW-1185">Reference proteome</keyword>
<evidence type="ECO:0000313" key="3">
    <source>
        <dbReference type="EMBL" id="GIH95104.1"/>
    </source>
</evidence>
<protein>
    <recommendedName>
        <fullName evidence="2">PPM-type phosphatase domain-containing protein</fullName>
    </recommendedName>
</protein>
<dbReference type="GO" id="GO:0016791">
    <property type="term" value="F:phosphatase activity"/>
    <property type="evidence" value="ECO:0007669"/>
    <property type="project" value="TreeGrafter"/>
</dbReference>
<dbReference type="AlphaFoldDB" id="A0A8J3WLB7"/>
<comment type="caution">
    <text evidence="3">The sequence shown here is derived from an EMBL/GenBank/DDBJ whole genome shotgun (WGS) entry which is preliminary data.</text>
</comment>
<dbReference type="InterPro" id="IPR001932">
    <property type="entry name" value="PPM-type_phosphatase-like_dom"/>
</dbReference>
<dbReference type="SUPFAM" id="SSF81606">
    <property type="entry name" value="PP2C-like"/>
    <property type="match status" value="1"/>
</dbReference>
<evidence type="ECO:0000313" key="4">
    <source>
        <dbReference type="Proteomes" id="UP000619788"/>
    </source>
</evidence>
<evidence type="ECO:0000256" key="1">
    <source>
        <dbReference type="ARBA" id="ARBA00022801"/>
    </source>
</evidence>
<name>A0A8J3WLB7_9ACTN</name>
<reference evidence="3 4" key="1">
    <citation type="submission" date="2021-01" db="EMBL/GenBank/DDBJ databases">
        <title>Whole genome shotgun sequence of Planobispora siamensis NBRC 107568.</title>
        <authorList>
            <person name="Komaki H."/>
            <person name="Tamura T."/>
        </authorList>
    </citation>
    <scope>NUCLEOTIDE SEQUENCE [LARGE SCALE GENOMIC DNA]</scope>
    <source>
        <strain evidence="3 4">NBRC 107568</strain>
    </source>
</reference>
<organism evidence="3 4">
    <name type="scientific">Planobispora siamensis</name>
    <dbReference type="NCBI Taxonomy" id="936338"/>
    <lineage>
        <taxon>Bacteria</taxon>
        <taxon>Bacillati</taxon>
        <taxon>Actinomycetota</taxon>
        <taxon>Actinomycetes</taxon>
        <taxon>Streptosporangiales</taxon>
        <taxon>Streptosporangiaceae</taxon>
        <taxon>Planobispora</taxon>
    </lineage>
</organism>
<dbReference type="PANTHER" id="PTHR43156">
    <property type="entry name" value="STAGE II SPORULATION PROTEIN E-RELATED"/>
    <property type="match status" value="1"/>
</dbReference>
<feature type="domain" description="PPM-type phosphatase" evidence="2">
    <location>
        <begin position="7"/>
        <end position="80"/>
    </location>
</feature>
<dbReference type="InterPro" id="IPR052016">
    <property type="entry name" value="Bact_Sigma-Reg"/>
</dbReference>
<proteinExistence type="predicted"/>